<dbReference type="GO" id="GO:0016628">
    <property type="term" value="F:oxidoreductase activity, acting on the CH-CH group of donors, NAD or NADP as acceptor"/>
    <property type="evidence" value="ECO:0007669"/>
    <property type="project" value="InterPro"/>
</dbReference>
<gene>
    <name evidence="2" type="ORF">D9756_009558</name>
</gene>
<comment type="caution">
    <text evidence="2">The sequence shown here is derived from an EMBL/GenBank/DDBJ whole genome shotgun (WGS) entry which is preliminary data.</text>
</comment>
<dbReference type="PANTHER" id="PTHR43205:SF7">
    <property type="entry name" value="PROSTAGLANDIN REDUCTASE 1"/>
    <property type="match status" value="1"/>
</dbReference>
<proteinExistence type="predicted"/>
<dbReference type="InterPro" id="IPR036291">
    <property type="entry name" value="NAD(P)-bd_dom_sf"/>
</dbReference>
<dbReference type="OrthoDB" id="809632at2759"/>
<name>A0A8H5CWR3_9AGAR</name>
<evidence type="ECO:0000313" key="2">
    <source>
        <dbReference type="EMBL" id="KAF5348458.1"/>
    </source>
</evidence>
<dbReference type="Gene3D" id="3.90.180.10">
    <property type="entry name" value="Medium-chain alcohol dehydrogenases, catalytic domain"/>
    <property type="match status" value="1"/>
</dbReference>
<dbReference type="SUPFAM" id="SSF51735">
    <property type="entry name" value="NAD(P)-binding Rossmann-fold domains"/>
    <property type="match status" value="1"/>
</dbReference>
<dbReference type="SUPFAM" id="SSF50129">
    <property type="entry name" value="GroES-like"/>
    <property type="match status" value="1"/>
</dbReference>
<feature type="domain" description="Alcohol dehydrogenase-like C-terminal" evidence="1">
    <location>
        <begin position="94"/>
        <end position="172"/>
    </location>
</feature>
<dbReference type="InterPro" id="IPR045010">
    <property type="entry name" value="MDR_fam"/>
</dbReference>
<dbReference type="Proteomes" id="UP000559027">
    <property type="component" value="Unassembled WGS sequence"/>
</dbReference>
<evidence type="ECO:0000259" key="1">
    <source>
        <dbReference type="Pfam" id="PF00107"/>
    </source>
</evidence>
<keyword evidence="3" id="KW-1185">Reference proteome</keyword>
<dbReference type="PANTHER" id="PTHR43205">
    <property type="entry name" value="PROSTAGLANDIN REDUCTASE"/>
    <property type="match status" value="1"/>
</dbReference>
<evidence type="ECO:0000313" key="3">
    <source>
        <dbReference type="Proteomes" id="UP000559027"/>
    </source>
</evidence>
<dbReference type="Pfam" id="PF00107">
    <property type="entry name" value="ADH_zinc_N"/>
    <property type="match status" value="1"/>
</dbReference>
<reference evidence="2 3" key="1">
    <citation type="journal article" date="2020" name="ISME J.">
        <title>Uncovering the hidden diversity of litter-decomposition mechanisms in mushroom-forming fungi.</title>
        <authorList>
            <person name="Floudas D."/>
            <person name="Bentzer J."/>
            <person name="Ahren D."/>
            <person name="Johansson T."/>
            <person name="Persson P."/>
            <person name="Tunlid A."/>
        </authorList>
    </citation>
    <scope>NUCLEOTIDE SEQUENCE [LARGE SCALE GENOMIC DNA]</scope>
    <source>
        <strain evidence="2 3">CBS 146.42</strain>
    </source>
</reference>
<sequence length="249" mass="27896">MAPVLGFLEPGKTTVYDDPQTIDLESVDLNGGFPVKTHYLSVDPYFRARMPRVQYWPTYPGAKQGDYIYGIFRKTTYTAWKEYSNAKKARPVESAVIQLAKMDGAKVIASAGSEEKVQFMKEIGADVVFNYKTANTNQILQKEGPIDIYWDNVGGDTLSAALDTASIGARFINLDQIFAKSLNLQGFIVTRLEPEYGEELYEIMPKVISEGKFIWREEIWEGLDKVGDAILAVQQGKNKAEMVVRVASE</sequence>
<dbReference type="Gene3D" id="3.40.50.720">
    <property type="entry name" value="NAD(P)-binding Rossmann-like Domain"/>
    <property type="match status" value="1"/>
</dbReference>
<dbReference type="EMBL" id="JAACJO010000019">
    <property type="protein sequence ID" value="KAF5348458.1"/>
    <property type="molecule type" value="Genomic_DNA"/>
</dbReference>
<organism evidence="2 3">
    <name type="scientific">Leucocoprinus leucothites</name>
    <dbReference type="NCBI Taxonomy" id="201217"/>
    <lineage>
        <taxon>Eukaryota</taxon>
        <taxon>Fungi</taxon>
        <taxon>Dikarya</taxon>
        <taxon>Basidiomycota</taxon>
        <taxon>Agaricomycotina</taxon>
        <taxon>Agaricomycetes</taxon>
        <taxon>Agaricomycetidae</taxon>
        <taxon>Agaricales</taxon>
        <taxon>Agaricineae</taxon>
        <taxon>Agaricaceae</taxon>
        <taxon>Leucocoprinus</taxon>
    </lineage>
</organism>
<dbReference type="AlphaFoldDB" id="A0A8H5CWR3"/>
<accession>A0A8H5CWR3</accession>
<dbReference type="InterPro" id="IPR011032">
    <property type="entry name" value="GroES-like_sf"/>
</dbReference>
<protein>
    <recommendedName>
        <fullName evidence="1">Alcohol dehydrogenase-like C-terminal domain-containing protein</fullName>
    </recommendedName>
</protein>
<dbReference type="InterPro" id="IPR013149">
    <property type="entry name" value="ADH-like_C"/>
</dbReference>